<reference evidence="6 7" key="1">
    <citation type="submission" date="2017-09" db="EMBL/GenBank/DDBJ databases">
        <title>Depth-based differentiation of microbial function through sediment-hosted aquifers and enrichment of novel symbionts in the deep terrestrial subsurface.</title>
        <authorList>
            <person name="Probst A.J."/>
            <person name="Ladd B."/>
            <person name="Jarett J.K."/>
            <person name="Geller-Mcgrath D.E."/>
            <person name="Sieber C.M."/>
            <person name="Emerson J.B."/>
            <person name="Anantharaman K."/>
            <person name="Thomas B.C."/>
            <person name="Malmstrom R."/>
            <person name="Stieglmeier M."/>
            <person name="Klingl A."/>
            <person name="Woyke T."/>
            <person name="Ryan C.M."/>
            <person name="Banfield J.F."/>
        </authorList>
    </citation>
    <scope>NUCLEOTIDE SEQUENCE [LARGE SCALE GENOMIC DNA]</scope>
    <source>
        <strain evidence="6">CG10_big_fil_rev_8_21_14_0_10_36_16</strain>
    </source>
</reference>
<evidence type="ECO:0000313" key="6">
    <source>
        <dbReference type="EMBL" id="PJE51266.1"/>
    </source>
</evidence>
<dbReference type="InterPro" id="IPR037229">
    <property type="entry name" value="Ribosomal_bL35_sf"/>
</dbReference>
<protein>
    <recommendedName>
        <fullName evidence="4">50S ribosomal protein L35</fullName>
    </recommendedName>
</protein>
<dbReference type="Gene3D" id="4.10.410.60">
    <property type="match status" value="1"/>
</dbReference>
<keyword evidence="2 4" id="KW-0689">Ribosomal protein</keyword>
<comment type="caution">
    <text evidence="6">The sequence shown here is derived from an EMBL/GenBank/DDBJ whole genome shotgun (WGS) entry which is preliminary data.</text>
</comment>
<proteinExistence type="inferred from homology"/>
<feature type="region of interest" description="Disordered" evidence="5">
    <location>
        <begin position="1"/>
        <end position="22"/>
    </location>
</feature>
<dbReference type="EMBL" id="PCXQ01000003">
    <property type="protein sequence ID" value="PJE51266.1"/>
    <property type="molecule type" value="Genomic_DNA"/>
</dbReference>
<comment type="similarity">
    <text evidence="1 4">Belongs to the bacterial ribosomal protein bL35 family.</text>
</comment>
<dbReference type="InterPro" id="IPR001706">
    <property type="entry name" value="Ribosomal_bL35"/>
</dbReference>
<evidence type="ECO:0000256" key="5">
    <source>
        <dbReference type="SAM" id="MobiDB-lite"/>
    </source>
</evidence>
<dbReference type="PANTHER" id="PTHR33343:SF1">
    <property type="entry name" value="LARGE RIBOSOMAL SUBUNIT PROTEIN BL35M"/>
    <property type="match status" value="1"/>
</dbReference>
<dbReference type="PANTHER" id="PTHR33343">
    <property type="entry name" value="54S RIBOSOMAL PROTEIN BL35M"/>
    <property type="match status" value="1"/>
</dbReference>
<dbReference type="Proteomes" id="UP000228496">
    <property type="component" value="Unassembled WGS sequence"/>
</dbReference>
<dbReference type="PRINTS" id="PR00064">
    <property type="entry name" value="RIBOSOMALL35"/>
</dbReference>
<sequence length="62" mass="7222">MKKSKISKSAAKRFKKTGTGKIMRRRVKLNHFNAKASGKERRRKRGNLEISPIDEKNIRQVI</sequence>
<evidence type="ECO:0000256" key="2">
    <source>
        <dbReference type="ARBA" id="ARBA00022980"/>
    </source>
</evidence>
<organism evidence="6 7">
    <name type="scientific">Candidatus Yanofskybacteria bacterium CG10_big_fil_rev_8_21_14_0_10_36_16</name>
    <dbReference type="NCBI Taxonomy" id="1975096"/>
    <lineage>
        <taxon>Bacteria</taxon>
        <taxon>Candidatus Yanofskyibacteriota</taxon>
    </lineage>
</organism>
<name>A0A2J0Q807_9BACT</name>
<dbReference type="GO" id="GO:0006412">
    <property type="term" value="P:translation"/>
    <property type="evidence" value="ECO:0007669"/>
    <property type="project" value="InterPro"/>
</dbReference>
<dbReference type="GO" id="GO:0022625">
    <property type="term" value="C:cytosolic large ribosomal subunit"/>
    <property type="evidence" value="ECO:0007669"/>
    <property type="project" value="TreeGrafter"/>
</dbReference>
<feature type="region of interest" description="Disordered" evidence="5">
    <location>
        <begin position="34"/>
        <end position="62"/>
    </location>
</feature>
<gene>
    <name evidence="6" type="ORF">COV29_00720</name>
</gene>
<dbReference type="FunFam" id="4.10.410.60:FF:000001">
    <property type="entry name" value="50S ribosomal protein L35"/>
    <property type="match status" value="1"/>
</dbReference>
<dbReference type="InterPro" id="IPR021137">
    <property type="entry name" value="Ribosomal_bL35-like"/>
</dbReference>
<evidence type="ECO:0000256" key="4">
    <source>
        <dbReference type="RuleBase" id="RU000568"/>
    </source>
</evidence>
<evidence type="ECO:0000256" key="1">
    <source>
        <dbReference type="ARBA" id="ARBA00006598"/>
    </source>
</evidence>
<dbReference type="AlphaFoldDB" id="A0A2J0Q807"/>
<evidence type="ECO:0000256" key="3">
    <source>
        <dbReference type="ARBA" id="ARBA00023274"/>
    </source>
</evidence>
<evidence type="ECO:0000313" key="7">
    <source>
        <dbReference type="Proteomes" id="UP000228496"/>
    </source>
</evidence>
<dbReference type="GO" id="GO:0003735">
    <property type="term" value="F:structural constituent of ribosome"/>
    <property type="evidence" value="ECO:0007669"/>
    <property type="project" value="InterPro"/>
</dbReference>
<dbReference type="Pfam" id="PF01632">
    <property type="entry name" value="Ribosomal_L35p"/>
    <property type="match status" value="1"/>
</dbReference>
<dbReference type="SUPFAM" id="SSF143034">
    <property type="entry name" value="L35p-like"/>
    <property type="match status" value="1"/>
</dbReference>
<accession>A0A2J0Q807</accession>
<keyword evidence="3 4" id="KW-0687">Ribonucleoprotein</keyword>
<feature type="compositionally biased region" description="Basic and acidic residues" evidence="5">
    <location>
        <begin position="53"/>
        <end position="62"/>
    </location>
</feature>